<feature type="transmembrane region" description="Helical" evidence="1">
    <location>
        <begin position="29"/>
        <end position="47"/>
    </location>
</feature>
<evidence type="ECO:0008006" key="4">
    <source>
        <dbReference type="Google" id="ProtNLM"/>
    </source>
</evidence>
<sequence>MALGFKDKFNLEKQVTFYLSYHSDPINKALHLVCIWPILLSAIYLLNTTTPFIAGALDPSHYFVVNAALVGVIIYALWYMVLDPIAGTFCAGLIVAFYTWSNHFIYESVTKTGESHWQVALIIHVTAWIIQFIGHGVFEKRAPALLESWDQAIITAPLFVALELILPLGYRREMHERVERNVAINVAKFRQQRDAASTKPLVGK</sequence>
<keyword evidence="1" id="KW-1133">Transmembrane helix</keyword>
<dbReference type="OrthoDB" id="2124888at2759"/>
<dbReference type="GO" id="GO:0005783">
    <property type="term" value="C:endoplasmic reticulum"/>
    <property type="evidence" value="ECO:0007669"/>
    <property type="project" value="TreeGrafter"/>
</dbReference>
<comment type="caution">
    <text evidence="2">The sequence shown here is derived from an EMBL/GenBank/DDBJ whole genome shotgun (WGS) entry which is preliminary data.</text>
</comment>
<feature type="transmembrane region" description="Helical" evidence="1">
    <location>
        <begin position="85"/>
        <end position="105"/>
    </location>
</feature>
<reference evidence="2 3" key="1">
    <citation type="submission" date="2019-07" db="EMBL/GenBank/DDBJ databases">
        <title>Genomics analysis of Aphanomyces spp. identifies a new class of oomycete effector associated with host adaptation.</title>
        <authorList>
            <person name="Gaulin E."/>
        </authorList>
    </citation>
    <scope>NUCLEOTIDE SEQUENCE [LARGE SCALE GENOMIC DNA]</scope>
    <source>
        <strain evidence="2 3">ATCC 201684</strain>
    </source>
</reference>
<keyword evidence="3" id="KW-1185">Reference proteome</keyword>
<dbReference type="EMBL" id="VJMJ01000266">
    <property type="protein sequence ID" value="KAF0724657.1"/>
    <property type="molecule type" value="Genomic_DNA"/>
</dbReference>
<dbReference type="PANTHER" id="PTHR28026:SF9">
    <property type="entry name" value="2-HYDROXY-PALMITIC ACID DIOXYGENASE MPO1"/>
    <property type="match status" value="1"/>
</dbReference>
<evidence type="ECO:0000313" key="3">
    <source>
        <dbReference type="Proteomes" id="UP000481153"/>
    </source>
</evidence>
<keyword evidence="1" id="KW-0812">Transmembrane</keyword>
<feature type="transmembrane region" description="Helical" evidence="1">
    <location>
        <begin position="149"/>
        <end position="170"/>
    </location>
</feature>
<accession>A0A6G0WE41</accession>
<evidence type="ECO:0000313" key="2">
    <source>
        <dbReference type="EMBL" id="KAF0724657.1"/>
    </source>
</evidence>
<dbReference type="AlphaFoldDB" id="A0A6G0WE41"/>
<dbReference type="Pfam" id="PF06127">
    <property type="entry name" value="Mpo1-like"/>
    <property type="match status" value="1"/>
</dbReference>
<feature type="transmembrane region" description="Helical" evidence="1">
    <location>
        <begin position="117"/>
        <end position="137"/>
    </location>
</feature>
<name>A0A6G0WE41_9STRA</name>
<dbReference type="PANTHER" id="PTHR28026">
    <property type="entry name" value="DUF962 DOMAIN PROTEIN (AFU_ORTHOLOGUE AFUA_8G05310)"/>
    <property type="match status" value="1"/>
</dbReference>
<evidence type="ECO:0000256" key="1">
    <source>
        <dbReference type="SAM" id="Phobius"/>
    </source>
</evidence>
<dbReference type="GO" id="GO:0016020">
    <property type="term" value="C:membrane"/>
    <property type="evidence" value="ECO:0007669"/>
    <property type="project" value="GOC"/>
</dbReference>
<dbReference type="InterPro" id="IPR009305">
    <property type="entry name" value="Mpo1-like"/>
</dbReference>
<proteinExistence type="predicted"/>
<feature type="transmembrane region" description="Helical" evidence="1">
    <location>
        <begin position="59"/>
        <end position="79"/>
    </location>
</feature>
<dbReference type="VEuPathDB" id="FungiDB:AeMF1_010788"/>
<protein>
    <recommendedName>
        <fullName evidence="4">DUF962 domain-containing protein</fullName>
    </recommendedName>
</protein>
<organism evidence="2 3">
    <name type="scientific">Aphanomyces euteiches</name>
    <dbReference type="NCBI Taxonomy" id="100861"/>
    <lineage>
        <taxon>Eukaryota</taxon>
        <taxon>Sar</taxon>
        <taxon>Stramenopiles</taxon>
        <taxon>Oomycota</taxon>
        <taxon>Saprolegniomycetes</taxon>
        <taxon>Saprolegniales</taxon>
        <taxon>Verrucalvaceae</taxon>
        <taxon>Aphanomyces</taxon>
    </lineage>
</organism>
<gene>
    <name evidence="2" type="ORF">Ae201684_016721</name>
</gene>
<keyword evidence="1" id="KW-0472">Membrane</keyword>
<dbReference type="GO" id="GO:0046521">
    <property type="term" value="P:sphingoid catabolic process"/>
    <property type="evidence" value="ECO:0007669"/>
    <property type="project" value="TreeGrafter"/>
</dbReference>
<dbReference type="Proteomes" id="UP000481153">
    <property type="component" value="Unassembled WGS sequence"/>
</dbReference>